<evidence type="ECO:0000313" key="10">
    <source>
        <dbReference type="Proteomes" id="UP001597545"/>
    </source>
</evidence>
<gene>
    <name evidence="7 9" type="primary">aroA</name>
    <name evidence="9" type="ORF">ACFSR5_09115</name>
</gene>
<dbReference type="InterPro" id="IPR013792">
    <property type="entry name" value="RNA3'P_cycl/enolpyr_Trfase_a/b"/>
</dbReference>
<dbReference type="Gene3D" id="3.65.10.10">
    <property type="entry name" value="Enolpyruvate transferase domain"/>
    <property type="match status" value="2"/>
</dbReference>
<organism evidence="9 10">
    <name type="scientific">Sphingobacterium suaedae</name>
    <dbReference type="NCBI Taxonomy" id="1686402"/>
    <lineage>
        <taxon>Bacteria</taxon>
        <taxon>Pseudomonadati</taxon>
        <taxon>Bacteroidota</taxon>
        <taxon>Sphingobacteriia</taxon>
        <taxon>Sphingobacteriales</taxon>
        <taxon>Sphingobacteriaceae</taxon>
        <taxon>Sphingobacterium</taxon>
    </lineage>
</organism>
<dbReference type="PIRSF" id="PIRSF000505">
    <property type="entry name" value="EPSPS"/>
    <property type="match status" value="1"/>
</dbReference>
<evidence type="ECO:0000256" key="3">
    <source>
        <dbReference type="ARBA" id="ARBA00022605"/>
    </source>
</evidence>
<keyword evidence="10" id="KW-1185">Reference proteome</keyword>
<feature type="binding site" evidence="7">
    <location>
        <position position="301"/>
    </location>
    <ligand>
        <name>3-phosphoshikimate</name>
        <dbReference type="ChEBI" id="CHEBI:145989"/>
    </ligand>
</feature>
<dbReference type="PANTHER" id="PTHR21090:SF5">
    <property type="entry name" value="PENTAFUNCTIONAL AROM POLYPEPTIDE"/>
    <property type="match status" value="1"/>
</dbReference>
<dbReference type="Pfam" id="PF00275">
    <property type="entry name" value="EPSP_synthase"/>
    <property type="match status" value="1"/>
</dbReference>
<feature type="binding site" evidence="7">
    <location>
        <position position="155"/>
    </location>
    <ligand>
        <name>3-phosphoshikimate</name>
        <dbReference type="ChEBI" id="CHEBI:145989"/>
    </ligand>
</feature>
<accession>A0ABW5KFL1</accession>
<keyword evidence="5 7" id="KW-0057">Aromatic amino acid biosynthesis</keyword>
<dbReference type="InterPro" id="IPR001986">
    <property type="entry name" value="Enolpyruvate_Tfrase_dom"/>
</dbReference>
<comment type="subcellular location">
    <subcellularLocation>
        <location evidence="7">Cytoplasm</location>
    </subcellularLocation>
</comment>
<comment type="function">
    <text evidence="7">Catalyzes the transfer of the enolpyruvyl moiety of phosphoenolpyruvate (PEP) to the 5-hydroxyl of shikimate-3-phosphate (S3P) to produce enolpyruvyl shikimate-3-phosphate and inorganic phosphate.</text>
</comment>
<feature type="binding site" evidence="7">
    <location>
        <position position="332"/>
    </location>
    <ligand>
        <name>phosphoenolpyruvate</name>
        <dbReference type="ChEBI" id="CHEBI:58702"/>
    </ligand>
</feature>
<feature type="binding site" evidence="7">
    <location>
        <position position="80"/>
    </location>
    <ligand>
        <name>phosphoenolpyruvate</name>
        <dbReference type="ChEBI" id="CHEBI:58702"/>
    </ligand>
</feature>
<proteinExistence type="inferred from homology"/>
<feature type="binding site" evidence="7">
    <location>
        <position position="401"/>
    </location>
    <ligand>
        <name>phosphoenolpyruvate</name>
        <dbReference type="ChEBI" id="CHEBI:58702"/>
    </ligand>
</feature>
<evidence type="ECO:0000259" key="8">
    <source>
        <dbReference type="Pfam" id="PF00275"/>
    </source>
</evidence>
<evidence type="ECO:0000313" key="9">
    <source>
        <dbReference type="EMBL" id="MFD2547802.1"/>
    </source>
</evidence>
<dbReference type="NCBIfam" id="TIGR01356">
    <property type="entry name" value="aroA"/>
    <property type="match status" value="1"/>
</dbReference>
<evidence type="ECO:0000256" key="6">
    <source>
        <dbReference type="ARBA" id="ARBA00044633"/>
    </source>
</evidence>
<feature type="binding site" evidence="7">
    <location>
        <position position="25"/>
    </location>
    <ligand>
        <name>phosphoenolpyruvate</name>
        <dbReference type="ChEBI" id="CHEBI:58702"/>
    </ligand>
</feature>
<comment type="caution">
    <text evidence="9">The sequence shown here is derived from an EMBL/GenBank/DDBJ whole genome shotgun (WGS) entry which is preliminary data.</text>
</comment>
<reference evidence="10" key="1">
    <citation type="journal article" date="2019" name="Int. J. Syst. Evol. Microbiol.">
        <title>The Global Catalogue of Microorganisms (GCM) 10K type strain sequencing project: providing services to taxonomists for standard genome sequencing and annotation.</title>
        <authorList>
            <consortium name="The Broad Institute Genomics Platform"/>
            <consortium name="The Broad Institute Genome Sequencing Center for Infectious Disease"/>
            <person name="Wu L."/>
            <person name="Ma J."/>
        </authorList>
    </citation>
    <scope>NUCLEOTIDE SEQUENCE [LARGE SCALE GENOMIC DNA]</scope>
    <source>
        <strain evidence="10">KCTC 42662</strain>
    </source>
</reference>
<comment type="pathway">
    <text evidence="1 7">Metabolic intermediate biosynthesis; chorismate biosynthesis; chorismate from D-erythrose 4-phosphate and phosphoenolpyruvate: step 6/7.</text>
</comment>
<dbReference type="Proteomes" id="UP001597545">
    <property type="component" value="Unassembled WGS sequence"/>
</dbReference>
<comment type="similarity">
    <text evidence="2 7">Belongs to the EPSP synthase family.</text>
</comment>
<evidence type="ECO:0000256" key="2">
    <source>
        <dbReference type="ARBA" id="ARBA00009948"/>
    </source>
</evidence>
<comment type="subunit">
    <text evidence="7">Monomer.</text>
</comment>
<comment type="caution">
    <text evidence="7">Lacks conserved residue(s) required for the propagation of feature annotation.</text>
</comment>
<dbReference type="HAMAP" id="MF_00210">
    <property type="entry name" value="EPSP_synth"/>
    <property type="match status" value="1"/>
</dbReference>
<feature type="binding site" evidence="7">
    <location>
        <position position="157"/>
    </location>
    <ligand>
        <name>phosphoenolpyruvate</name>
        <dbReference type="ChEBI" id="CHEBI:58702"/>
    </ligand>
</feature>
<feature type="binding site" evidence="7">
    <location>
        <position position="156"/>
    </location>
    <ligand>
        <name>3-phosphoshikimate</name>
        <dbReference type="ChEBI" id="CHEBI:145989"/>
    </ligand>
</feature>
<feature type="binding site" evidence="7">
    <location>
        <position position="157"/>
    </location>
    <ligand>
        <name>3-phosphoshikimate</name>
        <dbReference type="ChEBI" id="CHEBI:145989"/>
    </ligand>
</feature>
<name>A0ABW5KFL1_9SPHI</name>
<dbReference type="CDD" id="cd01556">
    <property type="entry name" value="EPSP_synthase"/>
    <property type="match status" value="1"/>
</dbReference>
<dbReference type="InterPro" id="IPR023193">
    <property type="entry name" value="EPSP_synthase_CS"/>
</dbReference>
<comment type="catalytic activity">
    <reaction evidence="6">
        <text>3-phosphoshikimate + phosphoenolpyruvate = 5-O-(1-carboxyvinyl)-3-phosphoshikimate + phosphate</text>
        <dbReference type="Rhea" id="RHEA:21256"/>
        <dbReference type="ChEBI" id="CHEBI:43474"/>
        <dbReference type="ChEBI" id="CHEBI:57701"/>
        <dbReference type="ChEBI" id="CHEBI:58702"/>
        <dbReference type="ChEBI" id="CHEBI:145989"/>
        <dbReference type="EC" id="2.5.1.19"/>
    </reaction>
    <physiologicalReaction direction="left-to-right" evidence="6">
        <dbReference type="Rhea" id="RHEA:21257"/>
    </physiologicalReaction>
</comment>
<dbReference type="EMBL" id="JBHULR010000003">
    <property type="protein sequence ID" value="MFD2547802.1"/>
    <property type="molecule type" value="Genomic_DNA"/>
</dbReference>
<feature type="binding site" evidence="7">
    <location>
        <position position="26"/>
    </location>
    <ligand>
        <name>3-phosphoshikimate</name>
        <dbReference type="ChEBI" id="CHEBI:145989"/>
    </ligand>
</feature>
<evidence type="ECO:0000256" key="1">
    <source>
        <dbReference type="ARBA" id="ARBA00004811"/>
    </source>
</evidence>
<dbReference type="SUPFAM" id="SSF55205">
    <property type="entry name" value="EPT/RTPC-like"/>
    <property type="match status" value="1"/>
</dbReference>
<feature type="domain" description="Enolpyruvate transferase" evidence="8">
    <location>
        <begin position="11"/>
        <end position="410"/>
    </location>
</feature>
<feature type="binding site" evidence="7">
    <location>
        <position position="328"/>
    </location>
    <ligand>
        <name>3-phosphoshikimate</name>
        <dbReference type="ChEBI" id="CHEBI:145989"/>
    </ligand>
</feature>
<evidence type="ECO:0000256" key="5">
    <source>
        <dbReference type="ARBA" id="ARBA00023141"/>
    </source>
</evidence>
<feature type="binding site" evidence="7">
    <location>
        <position position="30"/>
    </location>
    <ligand>
        <name>3-phosphoshikimate</name>
        <dbReference type="ChEBI" id="CHEBI:145989"/>
    </ligand>
</feature>
<dbReference type="EC" id="2.5.1.19" evidence="7"/>
<feature type="active site" description="Proton acceptor" evidence="7">
    <location>
        <position position="301"/>
    </location>
</feature>
<dbReference type="InterPro" id="IPR006264">
    <property type="entry name" value="EPSP_synthase"/>
</dbReference>
<dbReference type="PANTHER" id="PTHR21090">
    <property type="entry name" value="AROM/DEHYDROQUINATE SYNTHASE"/>
    <property type="match status" value="1"/>
</dbReference>
<protein>
    <recommendedName>
        <fullName evidence="7">3-phosphoshikimate 1-carboxyvinyltransferase</fullName>
        <ecNumber evidence="7">2.5.1.19</ecNumber>
    </recommendedName>
    <alternativeName>
        <fullName evidence="7">5-enolpyruvylshikimate-3-phosphate synthase</fullName>
        <shortName evidence="7">EPSP synthase</shortName>
        <shortName evidence="7">EPSPS</shortName>
    </alternativeName>
</protein>
<keyword evidence="3 7" id="KW-0028">Amino-acid biosynthesis</keyword>
<feature type="binding site" evidence="7">
    <location>
        <position position="183"/>
    </location>
    <ligand>
        <name>3-phosphoshikimate</name>
        <dbReference type="ChEBI" id="CHEBI:145989"/>
    </ligand>
</feature>
<dbReference type="InterPro" id="IPR036968">
    <property type="entry name" value="Enolpyruvate_Tfrase_sf"/>
</dbReference>
<dbReference type="GO" id="GO:0003866">
    <property type="term" value="F:3-phosphoshikimate 1-carboxyvinyltransferase activity"/>
    <property type="evidence" value="ECO:0007669"/>
    <property type="project" value="UniProtKB-EC"/>
</dbReference>
<feature type="binding site" evidence="7">
    <location>
        <position position="108"/>
    </location>
    <ligand>
        <name>phosphoenolpyruvate</name>
        <dbReference type="ChEBI" id="CHEBI:58702"/>
    </ligand>
</feature>
<dbReference type="RefSeq" id="WP_380902905.1">
    <property type="nucleotide sequence ID" value="NZ_JBHUEG010000007.1"/>
</dbReference>
<keyword evidence="7" id="KW-0963">Cytoplasm</keyword>
<evidence type="ECO:0000256" key="4">
    <source>
        <dbReference type="ARBA" id="ARBA00022679"/>
    </source>
</evidence>
<feature type="binding site" evidence="7">
    <location>
        <position position="25"/>
    </location>
    <ligand>
        <name>3-phosphoshikimate</name>
        <dbReference type="ChEBI" id="CHEBI:145989"/>
    </ligand>
</feature>
<dbReference type="PROSITE" id="PS00885">
    <property type="entry name" value="EPSP_SYNTHASE_2"/>
    <property type="match status" value="1"/>
</dbReference>
<sequence length="419" mass="45921">MSLEKIKLTHPTKKINGTVQLTGSKSESNRALIIQALSNGVVEVKNLSEAADTVIMREALHLAAQATPQSLTTINIGPAGTAMRFLTSYLNLAKGHFKLTGTERMQQRPIGILVEALKSIGANIQYEKKAGYPPIEIKGDIFQSNAEVSIQGDVSSQYISSLLLIAPSLKRGLRVNITGELTSRPYVSMTLNMLQEAGIQYEWVDNANAIYIAPQSFQQSTIYVEPDWSASSYWYAIVALSNQGSVVLPGLKAHSLQGDIAIVDIMSHFGVASSFEEEGLRITKVNDGTSQTHFDFKECPDLAQTIVALAAAIGRDISITGVETLKIKETDRLAALKTEIEKFGATIVTDGNTYHVKTANVVVPKKVTFDTYEDHRMAMAFAPLAMVFDEVHINEPMVVEKSYPAFWEHLQNQGFQIAK</sequence>
<feature type="binding site" evidence="7">
    <location>
        <position position="376"/>
    </location>
    <ligand>
        <name>phosphoenolpyruvate</name>
        <dbReference type="ChEBI" id="CHEBI:58702"/>
    </ligand>
</feature>
<evidence type="ECO:0000256" key="7">
    <source>
        <dbReference type="HAMAP-Rule" id="MF_00210"/>
    </source>
</evidence>
<keyword evidence="4 7" id="KW-0808">Transferase</keyword>